<dbReference type="CDD" id="cd04388">
    <property type="entry name" value="RhoGAP_p85"/>
    <property type="match status" value="1"/>
</dbReference>
<evidence type="ECO:0000313" key="8">
    <source>
        <dbReference type="Proteomes" id="UP000694392"/>
    </source>
</evidence>
<evidence type="ECO:0000259" key="5">
    <source>
        <dbReference type="PROSITE" id="PS50002"/>
    </source>
</evidence>
<dbReference type="Gene3D" id="1.10.555.10">
    <property type="entry name" value="Rho GTPase activation protein"/>
    <property type="match status" value="1"/>
</dbReference>
<dbReference type="AlphaFoldDB" id="A0A8D0HCR4"/>
<evidence type="ECO:0000313" key="7">
    <source>
        <dbReference type="Ensembl" id="ENSSPUP00000018665.1"/>
    </source>
</evidence>
<evidence type="ECO:0000256" key="1">
    <source>
        <dbReference type="ARBA" id="ARBA00022443"/>
    </source>
</evidence>
<feature type="domain" description="SH3" evidence="5">
    <location>
        <begin position="3"/>
        <end position="79"/>
    </location>
</feature>
<dbReference type="Proteomes" id="UP000694392">
    <property type="component" value="Unplaced"/>
</dbReference>
<dbReference type="CDD" id="cd11910">
    <property type="entry name" value="SH3_PI3K_p85alpha"/>
    <property type="match status" value="1"/>
</dbReference>
<dbReference type="PROSITE" id="PS50002">
    <property type="entry name" value="SH3"/>
    <property type="match status" value="1"/>
</dbReference>
<dbReference type="PANTHER" id="PTHR46075:SF5">
    <property type="entry name" value="PHOSPHATIDYLINOSITOL 3-KINASE REGULATORY SUBUNIT ALPHA"/>
    <property type="match status" value="1"/>
</dbReference>
<feature type="region of interest" description="Disordered" evidence="4">
    <location>
        <begin position="80"/>
        <end position="107"/>
    </location>
</feature>
<evidence type="ECO:0000259" key="6">
    <source>
        <dbReference type="PROSITE" id="PS50238"/>
    </source>
</evidence>
<dbReference type="Ensembl" id="ENSSPUT00000019884.1">
    <property type="protein sequence ID" value="ENSSPUP00000018665.1"/>
    <property type="gene ID" value="ENSSPUG00000014403.1"/>
</dbReference>
<dbReference type="InterPro" id="IPR035591">
    <property type="entry name" value="PI3K_p85alpha_SH3"/>
</dbReference>
<evidence type="ECO:0000256" key="2">
    <source>
        <dbReference type="ARBA" id="ARBA00022468"/>
    </source>
</evidence>
<protein>
    <recommendedName>
        <fullName evidence="9">Phosphatidylinositol 3-kinase regulatory subunit alpha</fullName>
    </recommendedName>
</protein>
<evidence type="ECO:0008006" key="9">
    <source>
        <dbReference type="Google" id="ProtNLM"/>
    </source>
</evidence>
<dbReference type="PROSITE" id="PS50238">
    <property type="entry name" value="RHOGAP"/>
    <property type="match status" value="1"/>
</dbReference>
<dbReference type="SMART" id="SM00324">
    <property type="entry name" value="RhoGAP"/>
    <property type="match status" value="1"/>
</dbReference>
<dbReference type="Gene3D" id="2.30.30.40">
    <property type="entry name" value="SH3 Domains"/>
    <property type="match status" value="1"/>
</dbReference>
<dbReference type="GO" id="GO:0005096">
    <property type="term" value="F:GTPase activator activity"/>
    <property type="evidence" value="ECO:0007669"/>
    <property type="project" value="UniProtKB-KW"/>
</dbReference>
<accession>A0A8D0HCR4</accession>
<dbReference type="PANTHER" id="PTHR46075">
    <property type="entry name" value="CHIMERIN FAMILY MEMBER"/>
    <property type="match status" value="1"/>
</dbReference>
<dbReference type="InterPro" id="IPR008936">
    <property type="entry name" value="Rho_GTPase_activation_prot"/>
</dbReference>
<keyword evidence="1 3" id="KW-0728">SH3 domain</keyword>
<dbReference type="OMA" id="DIHIIAD"/>
<dbReference type="SUPFAM" id="SSF48350">
    <property type="entry name" value="GTPase activation domain, GAP"/>
    <property type="match status" value="1"/>
</dbReference>
<sequence>MSAEGYQYRALHDYKKEREEDIDLHIGDILIVNKGTLVALGFNEGEEAKPEEIGWLNGYNEATGERGDFPGTYVEYIGRKKISPPTPKPRPPRPLPVAPSPAKGEMDSDQQAFTLPDLTEQFSPPDIAPPLLIKILEAIEKKGLECATLYRSQGSSCIAELRQVLECELSTADFESVDVQTLSDALKRYLLDLPNPVIPLSVSSEMISIAQDLQNSEEYAHLLKKLIRSPNIPHQYWLTLQYLLKHFFRLCQISSKNLLNARSVAEIFSPLLFKFQILR</sequence>
<name>A0A8D0HCR4_SPHPU</name>
<dbReference type="SMART" id="SM00326">
    <property type="entry name" value="SH3"/>
    <property type="match status" value="1"/>
</dbReference>
<dbReference type="InterPro" id="IPR036028">
    <property type="entry name" value="SH3-like_dom_sf"/>
</dbReference>
<reference evidence="7" key="2">
    <citation type="submission" date="2025-09" db="UniProtKB">
        <authorList>
            <consortium name="Ensembl"/>
        </authorList>
    </citation>
    <scope>IDENTIFICATION</scope>
</reference>
<dbReference type="GO" id="GO:0007165">
    <property type="term" value="P:signal transduction"/>
    <property type="evidence" value="ECO:0007669"/>
    <property type="project" value="InterPro"/>
</dbReference>
<dbReference type="InterPro" id="IPR001452">
    <property type="entry name" value="SH3_domain"/>
</dbReference>
<dbReference type="SUPFAM" id="SSF50044">
    <property type="entry name" value="SH3-domain"/>
    <property type="match status" value="1"/>
</dbReference>
<keyword evidence="8" id="KW-1185">Reference proteome</keyword>
<dbReference type="InterPro" id="IPR000198">
    <property type="entry name" value="RhoGAP_dom"/>
</dbReference>
<organism evidence="7 8">
    <name type="scientific">Sphenodon punctatus</name>
    <name type="common">Tuatara</name>
    <name type="synonym">Hatteria punctata</name>
    <dbReference type="NCBI Taxonomy" id="8508"/>
    <lineage>
        <taxon>Eukaryota</taxon>
        <taxon>Metazoa</taxon>
        <taxon>Chordata</taxon>
        <taxon>Craniata</taxon>
        <taxon>Vertebrata</taxon>
        <taxon>Euteleostomi</taxon>
        <taxon>Lepidosauria</taxon>
        <taxon>Sphenodontia</taxon>
        <taxon>Sphenodontidae</taxon>
        <taxon>Sphenodon</taxon>
    </lineage>
</organism>
<feature type="compositionally biased region" description="Pro residues" evidence="4">
    <location>
        <begin position="84"/>
        <end position="99"/>
    </location>
</feature>
<proteinExistence type="predicted"/>
<dbReference type="FunFam" id="2.30.30.40:FF:000075">
    <property type="entry name" value="phosphatidylinositol 3-kinase regulatory subunit alpha"/>
    <property type="match status" value="1"/>
</dbReference>
<evidence type="ECO:0000256" key="3">
    <source>
        <dbReference type="PROSITE-ProRule" id="PRU00192"/>
    </source>
</evidence>
<dbReference type="InterPro" id="IPR051854">
    <property type="entry name" value="Rho-type_GAP"/>
</dbReference>
<evidence type="ECO:0000256" key="4">
    <source>
        <dbReference type="SAM" id="MobiDB-lite"/>
    </source>
</evidence>
<keyword evidence="2" id="KW-0343">GTPase activation</keyword>
<reference evidence="7" key="1">
    <citation type="submission" date="2025-08" db="UniProtKB">
        <authorList>
            <consortium name="Ensembl"/>
        </authorList>
    </citation>
    <scope>IDENTIFICATION</scope>
</reference>
<dbReference type="Pfam" id="PF00620">
    <property type="entry name" value="RhoGAP"/>
    <property type="match status" value="1"/>
</dbReference>
<feature type="domain" description="Rho-GAP" evidence="6">
    <location>
        <begin position="113"/>
        <end position="279"/>
    </location>
</feature>
<dbReference type="GeneTree" id="ENSGT00940000155553"/>